<keyword evidence="5" id="KW-1185">Reference proteome</keyword>
<dbReference type="Proteomes" id="UP001168821">
    <property type="component" value="Unassembled WGS sequence"/>
</dbReference>
<feature type="domain" description="NADP-dependent oxidoreductase" evidence="3">
    <location>
        <begin position="25"/>
        <end position="290"/>
    </location>
</feature>
<protein>
    <recommendedName>
        <fullName evidence="3">NADP-dependent oxidoreductase domain-containing protein</fullName>
    </recommendedName>
</protein>
<feature type="site" description="Lowers pKa of active site Tyr" evidence="2">
    <location>
        <position position="79"/>
    </location>
</feature>
<evidence type="ECO:0000256" key="2">
    <source>
        <dbReference type="PIRSR" id="PIRSR000097-3"/>
    </source>
</evidence>
<evidence type="ECO:0000259" key="3">
    <source>
        <dbReference type="Pfam" id="PF00248"/>
    </source>
</evidence>
<dbReference type="GO" id="GO:0016491">
    <property type="term" value="F:oxidoreductase activity"/>
    <property type="evidence" value="ECO:0007669"/>
    <property type="project" value="InterPro"/>
</dbReference>
<dbReference type="Gene3D" id="3.20.20.100">
    <property type="entry name" value="NADP-dependent oxidoreductase domain"/>
    <property type="match status" value="1"/>
</dbReference>
<dbReference type="PRINTS" id="PR00069">
    <property type="entry name" value="ALDKETRDTASE"/>
</dbReference>
<sequence length="314" mass="37035">MPLEIPTIKLNNGVQMPVFGLGTWQEHNVCQIVKDAIDMGYRLFDCGYICKIQRLIGTAFQEKLHQGVVTRKDLFIISKLWCNVRRPDLIAPAILKTLKNLETTYLDMVLIHWPMAFQQGEELHPKNVETGEYLYSNVDYIDTWKQLETLYRKKLIRAIGVSNFNMEQIQRILNNCAVFPQVNQMECHPYFHQKQLRTFCENNGIIVSSDLPLGPQEDEFENLNFIRDPNIEEIANRYRKYPEQILLKYNIQLGNVVIQNTHSKSSMAKNLNIFDFYLALEDMSYLNSFNRNERMLRFEEAKQHPYYPFNCDEF</sequence>
<accession>A0AA38HZX6</accession>
<dbReference type="InterPro" id="IPR020471">
    <property type="entry name" value="AKR"/>
</dbReference>
<dbReference type="EMBL" id="JALNTZ010000007">
    <property type="protein sequence ID" value="KAJ3646217.1"/>
    <property type="molecule type" value="Genomic_DNA"/>
</dbReference>
<dbReference type="InterPro" id="IPR018170">
    <property type="entry name" value="Aldo/ket_reductase_CS"/>
</dbReference>
<name>A0AA38HZX6_9CUCU</name>
<reference evidence="4" key="1">
    <citation type="journal article" date="2023" name="G3 (Bethesda)">
        <title>Whole genome assemblies of Zophobas morio and Tenebrio molitor.</title>
        <authorList>
            <person name="Kaur S."/>
            <person name="Stinson S.A."/>
            <person name="diCenzo G.C."/>
        </authorList>
    </citation>
    <scope>NUCLEOTIDE SEQUENCE</scope>
    <source>
        <strain evidence="4">QUZm001</strain>
    </source>
</reference>
<dbReference type="PIRSF" id="PIRSF000097">
    <property type="entry name" value="AKR"/>
    <property type="match status" value="1"/>
</dbReference>
<dbReference type="SUPFAM" id="SSF51430">
    <property type="entry name" value="NAD(P)-linked oxidoreductase"/>
    <property type="match status" value="1"/>
</dbReference>
<dbReference type="AlphaFoldDB" id="A0AA38HZX6"/>
<dbReference type="PANTHER" id="PTHR11732">
    <property type="entry name" value="ALDO/KETO REDUCTASE"/>
    <property type="match status" value="1"/>
</dbReference>
<evidence type="ECO:0000313" key="5">
    <source>
        <dbReference type="Proteomes" id="UP001168821"/>
    </source>
</evidence>
<evidence type="ECO:0000256" key="1">
    <source>
        <dbReference type="PIRSR" id="PIRSR000097-2"/>
    </source>
</evidence>
<dbReference type="InterPro" id="IPR036812">
    <property type="entry name" value="NAD(P)_OxRdtase_dom_sf"/>
</dbReference>
<dbReference type="PROSITE" id="PS00062">
    <property type="entry name" value="ALDOKETO_REDUCTASE_2"/>
    <property type="match status" value="1"/>
</dbReference>
<proteinExistence type="predicted"/>
<organism evidence="4 5">
    <name type="scientific">Zophobas morio</name>
    <dbReference type="NCBI Taxonomy" id="2755281"/>
    <lineage>
        <taxon>Eukaryota</taxon>
        <taxon>Metazoa</taxon>
        <taxon>Ecdysozoa</taxon>
        <taxon>Arthropoda</taxon>
        <taxon>Hexapoda</taxon>
        <taxon>Insecta</taxon>
        <taxon>Pterygota</taxon>
        <taxon>Neoptera</taxon>
        <taxon>Endopterygota</taxon>
        <taxon>Coleoptera</taxon>
        <taxon>Polyphaga</taxon>
        <taxon>Cucujiformia</taxon>
        <taxon>Tenebrionidae</taxon>
        <taxon>Zophobas</taxon>
    </lineage>
</organism>
<feature type="binding site" evidence="1">
    <location>
        <position position="112"/>
    </location>
    <ligand>
        <name>substrate</name>
    </ligand>
</feature>
<dbReference type="Pfam" id="PF00248">
    <property type="entry name" value="Aldo_ket_red"/>
    <property type="match status" value="1"/>
</dbReference>
<dbReference type="InterPro" id="IPR023210">
    <property type="entry name" value="NADP_OxRdtase_dom"/>
</dbReference>
<comment type="caution">
    <text evidence="4">The sequence shown here is derived from an EMBL/GenBank/DDBJ whole genome shotgun (WGS) entry which is preliminary data.</text>
</comment>
<evidence type="ECO:0000313" key="4">
    <source>
        <dbReference type="EMBL" id="KAJ3646217.1"/>
    </source>
</evidence>
<gene>
    <name evidence="4" type="ORF">Zmor_023812</name>
</gene>